<proteinExistence type="predicted"/>
<evidence type="ECO:0008006" key="4">
    <source>
        <dbReference type="Google" id="ProtNLM"/>
    </source>
</evidence>
<protein>
    <recommendedName>
        <fullName evidence="4">VCBS repeat-containing protein</fullName>
    </recommendedName>
</protein>
<dbReference type="AlphaFoldDB" id="A0A840SNR9"/>
<feature type="signal peptide" evidence="1">
    <location>
        <begin position="1"/>
        <end position="25"/>
    </location>
</feature>
<sequence length="144" mass="15022">MLRLVLTIAAVTAAGVTAAPLPAFALSDVASELVAQEVKAACGGGPGRYDPAFVVERDLDGDGMADLVVAHEGIECASAPRSAECGEVLCRIRVWLRRGARFTPALGDASGYDMTIGQGPTPEIRWVGEGGVPTTIRWDGEAFH</sequence>
<evidence type="ECO:0000256" key="1">
    <source>
        <dbReference type="SAM" id="SignalP"/>
    </source>
</evidence>
<keyword evidence="3" id="KW-1185">Reference proteome</keyword>
<name>A0A840SNR9_9RHOB</name>
<keyword evidence="1" id="KW-0732">Signal</keyword>
<dbReference type="EMBL" id="JACHFM010000004">
    <property type="protein sequence ID" value="MBB5223647.1"/>
    <property type="molecule type" value="Genomic_DNA"/>
</dbReference>
<gene>
    <name evidence="2" type="ORF">HNP73_003601</name>
</gene>
<organism evidence="2 3">
    <name type="scientific">Amaricoccus macauensis</name>
    <dbReference type="NCBI Taxonomy" id="57001"/>
    <lineage>
        <taxon>Bacteria</taxon>
        <taxon>Pseudomonadati</taxon>
        <taxon>Pseudomonadota</taxon>
        <taxon>Alphaproteobacteria</taxon>
        <taxon>Rhodobacterales</taxon>
        <taxon>Paracoccaceae</taxon>
        <taxon>Amaricoccus</taxon>
    </lineage>
</organism>
<reference evidence="2 3" key="1">
    <citation type="submission" date="2020-08" db="EMBL/GenBank/DDBJ databases">
        <title>Genomic Encyclopedia of Type Strains, Phase IV (KMG-IV): sequencing the most valuable type-strain genomes for metagenomic binning, comparative biology and taxonomic classification.</title>
        <authorList>
            <person name="Goeker M."/>
        </authorList>
    </citation>
    <scope>NUCLEOTIDE SEQUENCE [LARGE SCALE GENOMIC DNA]</scope>
    <source>
        <strain evidence="2 3">DSM 101730</strain>
    </source>
</reference>
<comment type="caution">
    <text evidence="2">The sequence shown here is derived from an EMBL/GenBank/DDBJ whole genome shotgun (WGS) entry which is preliminary data.</text>
</comment>
<dbReference type="RefSeq" id="WP_184152958.1">
    <property type="nucleotide sequence ID" value="NZ_JACHFM010000004.1"/>
</dbReference>
<evidence type="ECO:0000313" key="3">
    <source>
        <dbReference type="Proteomes" id="UP000549457"/>
    </source>
</evidence>
<feature type="chain" id="PRO_5032452782" description="VCBS repeat-containing protein" evidence="1">
    <location>
        <begin position="26"/>
        <end position="144"/>
    </location>
</feature>
<dbReference type="Proteomes" id="UP000549457">
    <property type="component" value="Unassembled WGS sequence"/>
</dbReference>
<accession>A0A840SNR9</accession>
<evidence type="ECO:0000313" key="2">
    <source>
        <dbReference type="EMBL" id="MBB5223647.1"/>
    </source>
</evidence>